<accession>A0A8T4GI52</accession>
<dbReference type="Pfam" id="PF24114">
    <property type="entry name" value="DUF7388"/>
    <property type="match status" value="1"/>
</dbReference>
<dbReference type="GO" id="GO:0016705">
    <property type="term" value="F:oxidoreductase activity, acting on paired donors, with incorporation or reduction of molecular oxygen"/>
    <property type="evidence" value="ECO:0007669"/>
    <property type="project" value="InterPro"/>
</dbReference>
<evidence type="ECO:0000256" key="1">
    <source>
        <dbReference type="SAM" id="MobiDB-lite"/>
    </source>
</evidence>
<keyword evidence="3" id="KW-1185">Reference proteome</keyword>
<comment type="caution">
    <text evidence="2">The sequence shown here is derived from an EMBL/GenBank/DDBJ whole genome shotgun (WGS) entry which is preliminary data.</text>
</comment>
<evidence type="ECO:0008006" key="4">
    <source>
        <dbReference type="Google" id="ProtNLM"/>
    </source>
</evidence>
<dbReference type="SUPFAM" id="SSF51679">
    <property type="entry name" value="Bacterial luciferase-like"/>
    <property type="match status" value="1"/>
</dbReference>
<organism evidence="2 3">
    <name type="scientific">Halorubrum alkaliphilum</name>
    <dbReference type="NCBI Taxonomy" id="261290"/>
    <lineage>
        <taxon>Archaea</taxon>
        <taxon>Methanobacteriati</taxon>
        <taxon>Methanobacteriota</taxon>
        <taxon>Stenosarchaea group</taxon>
        <taxon>Halobacteria</taxon>
        <taxon>Halobacteriales</taxon>
        <taxon>Haloferacaceae</taxon>
        <taxon>Halorubrum</taxon>
    </lineage>
</organism>
<dbReference type="OrthoDB" id="340945at2157"/>
<dbReference type="InterPro" id="IPR055812">
    <property type="entry name" value="DUF7388"/>
</dbReference>
<dbReference type="AlphaFoldDB" id="A0A8T4GI52"/>
<dbReference type="RefSeq" id="WP_209485824.1">
    <property type="nucleotide sequence ID" value="NZ_JAGGKQ010000015.1"/>
</dbReference>
<gene>
    <name evidence="2" type="ORF">J2751_002128</name>
</gene>
<protein>
    <recommendedName>
        <fullName evidence="4">Luciferase</fullName>
    </recommendedName>
</protein>
<proteinExistence type="predicted"/>
<dbReference type="Proteomes" id="UP000823588">
    <property type="component" value="Unassembled WGS sequence"/>
</dbReference>
<feature type="region of interest" description="Disordered" evidence="1">
    <location>
        <begin position="205"/>
        <end position="233"/>
    </location>
</feature>
<name>A0A8T4GI52_9EURY</name>
<dbReference type="InterPro" id="IPR036661">
    <property type="entry name" value="Luciferase-like_sf"/>
</dbReference>
<sequence>MLIDGDEASHADTAVGRAGIDAAAIKPAECDVSRAADLPVDRVAIDYEGREHLPDAGTLSAIAAETTLYVTTPVRADGFDPLGDDSLLDRIPADARRVLVAGHGAYLDEAESSRAVAPRLGAARKSAPDAWVGTEGVERVALAAGGTQFELLSRSTDRDVRALRAAGFDGEIALYAPTVLTDDEDAVLDAVGDYVARRRPVARALKRDEESESTNDGSGSEESDTTDATATGRTREVLSKAARDFALVGPPDTVRDRVADLREAGVDHVVGYPARGLDEFLG</sequence>
<dbReference type="EMBL" id="JAGGKQ010000015">
    <property type="protein sequence ID" value="MBP1923091.1"/>
    <property type="molecule type" value="Genomic_DNA"/>
</dbReference>
<reference evidence="2" key="1">
    <citation type="submission" date="2021-03" db="EMBL/GenBank/DDBJ databases">
        <title>Genomic Encyclopedia of Type Strains, Phase IV (KMG-IV): sequencing the most valuable type-strain genomes for metagenomic binning, comparative biology and taxonomic classification.</title>
        <authorList>
            <person name="Goeker M."/>
        </authorList>
    </citation>
    <scope>NUCLEOTIDE SEQUENCE</scope>
    <source>
        <strain evidence="2">DSM 23564</strain>
    </source>
</reference>
<dbReference type="Gene3D" id="3.20.20.30">
    <property type="entry name" value="Luciferase-like domain"/>
    <property type="match status" value="1"/>
</dbReference>
<evidence type="ECO:0000313" key="2">
    <source>
        <dbReference type="EMBL" id="MBP1923091.1"/>
    </source>
</evidence>
<evidence type="ECO:0000313" key="3">
    <source>
        <dbReference type="Proteomes" id="UP000823588"/>
    </source>
</evidence>